<reference evidence="2 3" key="1">
    <citation type="submission" date="2019-06" db="EMBL/GenBank/DDBJ databases">
        <title>Sequencing the genomes of 1000 actinobacteria strains.</title>
        <authorList>
            <person name="Klenk H.-P."/>
        </authorList>
    </citation>
    <scope>NUCLEOTIDE SEQUENCE [LARGE SCALE GENOMIC DNA]</scope>
    <source>
        <strain evidence="2 3">DSM 45511</strain>
    </source>
</reference>
<name>A0A543FRM7_9PSEU</name>
<dbReference type="InterPro" id="IPR037401">
    <property type="entry name" value="SnoaL-like"/>
</dbReference>
<organism evidence="2 3">
    <name type="scientific">Pseudonocardia cypriaca</name>
    <dbReference type="NCBI Taxonomy" id="882449"/>
    <lineage>
        <taxon>Bacteria</taxon>
        <taxon>Bacillati</taxon>
        <taxon>Actinomycetota</taxon>
        <taxon>Actinomycetes</taxon>
        <taxon>Pseudonocardiales</taxon>
        <taxon>Pseudonocardiaceae</taxon>
        <taxon>Pseudonocardia</taxon>
    </lineage>
</organism>
<dbReference type="PANTHER" id="PTHR41252:SF1">
    <property type="entry name" value="BLR2505 PROTEIN"/>
    <property type="match status" value="1"/>
</dbReference>
<accession>A0A543FRM7</accession>
<dbReference type="SUPFAM" id="SSF54427">
    <property type="entry name" value="NTF2-like"/>
    <property type="match status" value="1"/>
</dbReference>
<sequence>MDTTNEHTESNRETIRRAFEAWQEGSSPITDVFAPEMVWRIEGHSVASKEYGSRQEFVDEVLTPFGARFSAGERFRPITIRSIHADGDTVVVLWDGHGIANDGRPYDNSYAWVMKLRDGKVVDGTAFYDSISFNDLWSRVAPAS</sequence>
<comment type="caution">
    <text evidence="2">The sequence shown here is derived from an EMBL/GenBank/DDBJ whole genome shotgun (WGS) entry which is preliminary data.</text>
</comment>
<dbReference type="InterPro" id="IPR032710">
    <property type="entry name" value="NTF2-like_dom_sf"/>
</dbReference>
<dbReference type="AlphaFoldDB" id="A0A543FRM7"/>
<protein>
    <recommendedName>
        <fullName evidence="1">SnoaL-like domain-containing protein</fullName>
    </recommendedName>
</protein>
<dbReference type="EMBL" id="VFPH01000002">
    <property type="protein sequence ID" value="TQM36482.1"/>
    <property type="molecule type" value="Genomic_DNA"/>
</dbReference>
<gene>
    <name evidence="2" type="ORF">FB388_3661</name>
</gene>
<dbReference type="PANTHER" id="PTHR41252">
    <property type="entry name" value="BLR2505 PROTEIN"/>
    <property type="match status" value="1"/>
</dbReference>
<keyword evidence="3" id="KW-1185">Reference proteome</keyword>
<evidence type="ECO:0000259" key="1">
    <source>
        <dbReference type="Pfam" id="PF12680"/>
    </source>
</evidence>
<dbReference type="Gene3D" id="3.10.450.50">
    <property type="match status" value="1"/>
</dbReference>
<dbReference type="RefSeq" id="WP_170225715.1">
    <property type="nucleotide sequence ID" value="NZ_VFPH01000002.1"/>
</dbReference>
<dbReference type="Pfam" id="PF12680">
    <property type="entry name" value="SnoaL_2"/>
    <property type="match status" value="1"/>
</dbReference>
<evidence type="ECO:0000313" key="2">
    <source>
        <dbReference type="EMBL" id="TQM36482.1"/>
    </source>
</evidence>
<proteinExistence type="predicted"/>
<evidence type="ECO:0000313" key="3">
    <source>
        <dbReference type="Proteomes" id="UP000319818"/>
    </source>
</evidence>
<feature type="domain" description="SnoaL-like" evidence="1">
    <location>
        <begin position="15"/>
        <end position="123"/>
    </location>
</feature>
<dbReference type="Proteomes" id="UP000319818">
    <property type="component" value="Unassembled WGS sequence"/>
</dbReference>